<evidence type="ECO:0000259" key="1">
    <source>
        <dbReference type="PROSITE" id="PS50835"/>
    </source>
</evidence>
<sequence length="1831" mass="188727">MLWGFLASDNVSAQVSLNASSGTASGSYATLSDAFAAINAGTHKGAITISITGNTTEPATPIPLYGSGTSSAASSSFTSVLIKPAGGSDRTINSAASPSANRGIVELAGADNVTIDGDDPTAPGTRNLIISSVISTSTIANIRLSSNSNTGTDGANNVTIRNCQIIGARNSSTATTVTYGIVMCNFSTTTLTTGAYSSLNTVIENNEIRRAYRGIYANGSSSAYPNTGLRIRNNIIGNASAADNIGQYGIYLSYTAANTSSSTQAIIEGNDIQCGDFTTGFSTSVGAVYLSSYNYGMIIRRNNIHDVAQSASSGWGAYGIYISSSSSNDISIENNFIRDITANSYSATLSFPSSFQNYGIYLASIGTNFKITHNTVLLNKANPTTSGVSNPLSACLAFASSTAIAQLYNNIFINRQGAASNEAVAVYTYATTNLPSGATNNNDLYASGSGKIGYYNGAIVSTLVNWQLATGLDANSVSEDVTFSSASDLHIAAGTNTLCESGGVSAAMSGVVLDIDSTTRPGPSTYGFGTAPDIGADEFNGRAVYTCTTPAPGATIASATAICAGKSVSLSLTTATAGTGVSYQWQSSPDGIMPYTDISGAISPVYTTTPSAITYYRCKVRCKAGPDSTYSTPVQVGFTNNILSTTPGTRCGTGTVPLSATASSGATLKWYNVATGGAALGSGTSFTTPVLSATTTFYAAAETYSTGTVPIGSGVTTVNSSTGITPLSLLYTSAHTQYLVLASDLTAAGIGAGNLNSLSFEVTTKSSSKAYNGYTIKLAHTTASSLTGMLAPAFSTVWGPVSYNSVLGTNNFIFSSAFNWDGTSNLLVDVCFDNVTPAAGYSSNDAVTFISKPFTATYGMYTDPTNLCGLTTGGSSTSSSGLPLFSINGTLVCSGPRVPVLATVNTAPAFSISGTQTVCNNNAAALSVTSTLSNYTSYTWSPTAGLYTDAACSIPYTAGTSSSAVYAKNSAASAYVYTASAYNSGTLCAAVANDTVTNLPASVSVIAAPANLCGSGTATFSMIPSAGYGAATFAWNSSTDNSTFTPVSGATGNTYTTPAITSSAYYRVTVKNSAGSVCLNSTSDTALVFNPNITSTTGASRCGPGSVTLSATGVDGTVYWFSGASGGSSIATGNSFTTPSLSSTTTYYTEVRATNDDSATIGTAGASQTGNGLTPFSNYYEGAHTQYLYLAADLTAAGLTAGTIQGLSFNVTSKLSTFDYQGYTVKMAGVSAANLSTGLLSPVFTTVYGPVAQVVNTGQVKMNFSNGFVWDGSSNILVDVCFANDPGATGTFWSANDAVAATTKSYTAVYGYYGDNSSPCGATLPSSTSSNMLPDIRFFKNGCVSGTRQPVVATINPLPTPGISPAPGPIEICDGYTTTLTGTGGGTYQWKNASGNISGATAAAFTTGVAGTYRVVITNSFGCKDSTAFVTVNVNPSPTVSIAPSGTTTICADSLQVFTAATTGAGLSYRWFRNDTAIAGAIANAYTANTAGRYTLRVYLGSCSDTSNESVLNVNPLPASSFLKTGLTGAICIDSTLELTALSVPSGYKYQWLLDGKEIPGATSQVYKAAKGGYYKVRITDNNNCRRVSDSMMIINTPMGIPNLSPTNAYFCEGTEMILYANAGKYAASYVWTKDGLPVTDTTPTLTVGKTGWYDVTATDVFGCKATSGKVRVDVLPAPAKPVINRSGISLSTNISYKTYQWYRNGKLISGATGRYYTAAFDGRYYVVVTNAYECAATSDEINYTVTGVAQVEKREDIRLYPNPSNGTVHIESPVPVQVVVKDIQGRQVAQLKDATAIDLSDYADGVYLFFISDNEGNFLRSEKIVKSSGL</sequence>
<dbReference type="InterPro" id="IPR011050">
    <property type="entry name" value="Pectin_lyase_fold/virulence"/>
</dbReference>
<gene>
    <name evidence="2" type="ORF">GCM10023092_07860</name>
</gene>
<comment type="caution">
    <text evidence="2">The sequence shown here is derived from an EMBL/GenBank/DDBJ whole genome shotgun (WGS) entry which is preliminary data.</text>
</comment>
<keyword evidence="3" id="KW-1185">Reference proteome</keyword>
<dbReference type="SUPFAM" id="SSF51126">
    <property type="entry name" value="Pectin lyase-like"/>
    <property type="match status" value="1"/>
</dbReference>
<dbReference type="InterPro" id="IPR026444">
    <property type="entry name" value="Secre_tail"/>
</dbReference>
<dbReference type="SUPFAM" id="SSF48726">
    <property type="entry name" value="Immunoglobulin"/>
    <property type="match status" value="2"/>
</dbReference>
<feature type="domain" description="Ig-like" evidence="1">
    <location>
        <begin position="1638"/>
        <end position="1747"/>
    </location>
</feature>
<dbReference type="InterPro" id="IPR044023">
    <property type="entry name" value="Ig_7"/>
</dbReference>
<reference evidence="3" key="1">
    <citation type="journal article" date="2019" name="Int. J. Syst. Evol. Microbiol.">
        <title>The Global Catalogue of Microorganisms (GCM) 10K type strain sequencing project: providing services to taxonomists for standard genome sequencing and annotation.</title>
        <authorList>
            <consortium name="The Broad Institute Genomics Platform"/>
            <consortium name="The Broad Institute Genome Sequencing Center for Infectious Disease"/>
            <person name="Wu L."/>
            <person name="Ma J."/>
        </authorList>
    </citation>
    <scope>NUCLEOTIDE SEQUENCE [LARGE SCALE GENOMIC DNA]</scope>
    <source>
        <strain evidence="3">JCM 31921</strain>
    </source>
</reference>
<dbReference type="Gene3D" id="2.60.40.10">
    <property type="entry name" value="Immunoglobulins"/>
    <property type="match status" value="5"/>
</dbReference>
<evidence type="ECO:0000313" key="2">
    <source>
        <dbReference type="EMBL" id="GAA4451000.1"/>
    </source>
</evidence>
<protein>
    <recommendedName>
        <fullName evidence="1">Ig-like domain-containing protein</fullName>
    </recommendedName>
</protein>
<evidence type="ECO:0000313" key="3">
    <source>
        <dbReference type="Proteomes" id="UP001501410"/>
    </source>
</evidence>
<dbReference type="Pfam" id="PF19081">
    <property type="entry name" value="Ig_7"/>
    <property type="match status" value="2"/>
</dbReference>
<dbReference type="InterPro" id="IPR036179">
    <property type="entry name" value="Ig-like_dom_sf"/>
</dbReference>
<dbReference type="NCBIfam" id="TIGR04183">
    <property type="entry name" value="Por_Secre_tail"/>
    <property type="match status" value="1"/>
</dbReference>
<dbReference type="InterPro" id="IPR013783">
    <property type="entry name" value="Ig-like_fold"/>
</dbReference>
<dbReference type="InterPro" id="IPR006626">
    <property type="entry name" value="PbH1"/>
</dbReference>
<dbReference type="InterPro" id="IPR007110">
    <property type="entry name" value="Ig-like_dom"/>
</dbReference>
<dbReference type="EMBL" id="BAABEZ010000004">
    <property type="protein sequence ID" value="GAA4451000.1"/>
    <property type="molecule type" value="Genomic_DNA"/>
</dbReference>
<name>A0ABP8MKD0_9BACT</name>
<dbReference type="PROSITE" id="PS50835">
    <property type="entry name" value="IG_LIKE"/>
    <property type="match status" value="1"/>
</dbReference>
<proteinExistence type="predicted"/>
<dbReference type="Pfam" id="PF18962">
    <property type="entry name" value="Por_Secre_tail"/>
    <property type="match status" value="1"/>
</dbReference>
<dbReference type="Gene3D" id="2.60.40.2700">
    <property type="match status" value="1"/>
</dbReference>
<dbReference type="Proteomes" id="UP001501410">
    <property type="component" value="Unassembled WGS sequence"/>
</dbReference>
<organism evidence="2 3">
    <name type="scientific">Rurimicrobium arvi</name>
    <dbReference type="NCBI Taxonomy" id="2049916"/>
    <lineage>
        <taxon>Bacteria</taxon>
        <taxon>Pseudomonadati</taxon>
        <taxon>Bacteroidota</taxon>
        <taxon>Chitinophagia</taxon>
        <taxon>Chitinophagales</taxon>
        <taxon>Chitinophagaceae</taxon>
        <taxon>Rurimicrobium</taxon>
    </lineage>
</organism>
<accession>A0ABP8MKD0</accession>
<dbReference type="SMART" id="SM00710">
    <property type="entry name" value="PbH1"/>
    <property type="match status" value="8"/>
</dbReference>